<evidence type="ECO:0000256" key="1">
    <source>
        <dbReference type="ARBA" id="ARBA00022801"/>
    </source>
</evidence>
<keyword evidence="4" id="KW-1185">Reference proteome</keyword>
<dbReference type="RefSeq" id="WP_056977822.1">
    <property type="nucleotide sequence ID" value="NZ_AYZR01000004.1"/>
</dbReference>
<feature type="domain" description="Alpha/beta hydrolase fold-3" evidence="2">
    <location>
        <begin position="135"/>
        <end position="356"/>
    </location>
</feature>
<dbReference type="GO" id="GO:0016787">
    <property type="term" value="F:hydrolase activity"/>
    <property type="evidence" value="ECO:0007669"/>
    <property type="project" value="UniProtKB-KW"/>
</dbReference>
<dbReference type="STRING" id="1423802.FC56_GL001515"/>
<keyword evidence="1" id="KW-0378">Hydrolase</keyword>
<gene>
    <name evidence="3" type="ORF">FC56_GL001515</name>
</gene>
<organism evidence="3 4">
    <name type="scientific">Lentilactobacillus senioris DSM 24302 = JCM 17472</name>
    <dbReference type="NCBI Taxonomy" id="1423802"/>
    <lineage>
        <taxon>Bacteria</taxon>
        <taxon>Bacillati</taxon>
        <taxon>Bacillota</taxon>
        <taxon>Bacilli</taxon>
        <taxon>Lactobacillales</taxon>
        <taxon>Lactobacillaceae</taxon>
        <taxon>Lentilactobacillus</taxon>
    </lineage>
</organism>
<dbReference type="InterPro" id="IPR050300">
    <property type="entry name" value="GDXG_lipolytic_enzyme"/>
</dbReference>
<evidence type="ECO:0000313" key="3">
    <source>
        <dbReference type="EMBL" id="KRM94556.1"/>
    </source>
</evidence>
<name>A0A0R2D302_9LACO</name>
<dbReference type="Gene3D" id="3.40.50.1820">
    <property type="entry name" value="alpha/beta hydrolase"/>
    <property type="match status" value="1"/>
</dbReference>
<proteinExistence type="predicted"/>
<reference evidence="3 4" key="1">
    <citation type="journal article" date="2015" name="Genome Announc.">
        <title>Expanding the biotechnology potential of lactobacilli through comparative genomics of 213 strains and associated genera.</title>
        <authorList>
            <person name="Sun Z."/>
            <person name="Harris H.M."/>
            <person name="McCann A."/>
            <person name="Guo C."/>
            <person name="Argimon S."/>
            <person name="Zhang W."/>
            <person name="Yang X."/>
            <person name="Jeffery I.B."/>
            <person name="Cooney J.C."/>
            <person name="Kagawa T.F."/>
            <person name="Liu W."/>
            <person name="Song Y."/>
            <person name="Salvetti E."/>
            <person name="Wrobel A."/>
            <person name="Rasinkangas P."/>
            <person name="Parkhill J."/>
            <person name="Rea M.C."/>
            <person name="O'Sullivan O."/>
            <person name="Ritari J."/>
            <person name="Douillard F.P."/>
            <person name="Paul Ross R."/>
            <person name="Yang R."/>
            <person name="Briner A.E."/>
            <person name="Felis G.E."/>
            <person name="de Vos W.M."/>
            <person name="Barrangou R."/>
            <person name="Klaenhammer T.R."/>
            <person name="Caufield P.W."/>
            <person name="Cui Y."/>
            <person name="Zhang H."/>
            <person name="O'Toole P.W."/>
        </authorList>
    </citation>
    <scope>NUCLEOTIDE SEQUENCE [LARGE SCALE GENOMIC DNA]</scope>
    <source>
        <strain evidence="3 4">DSM 24302</strain>
    </source>
</reference>
<evidence type="ECO:0000313" key="4">
    <source>
        <dbReference type="Proteomes" id="UP000051256"/>
    </source>
</evidence>
<evidence type="ECO:0000259" key="2">
    <source>
        <dbReference type="Pfam" id="PF07859"/>
    </source>
</evidence>
<dbReference type="Proteomes" id="UP000051256">
    <property type="component" value="Unassembled WGS sequence"/>
</dbReference>
<sequence>MLAWTPTTKDYYNKLNRLRKSPDFKKDKNNVMTRVVSDLSVVAKYSVDDFNLHFMQDNGGPYAPESEIMKRFKGVKPDSPSARFCYQWRDHMGSMGVDISDGVTTSKIYSDKNQIPISVYTPELKNPNEKLGAFIAYHGGGWIGGNVLVNENFCKYIAQKAHLRVFNVDYRFAPEYPEYTATDDCFESLNFIVENADKLHVDTNIVVVYGDSAGGTIAAAIAYMDRKAGHNYVTHQVMCYPCVTLDKETNDQIAWPESKYHLDSFMQARYQKDSIFSDKGLPAIIDVYINGGDTKDPRFSPYNMADQDYKNMPKAFIATDEFDPLRPTGYAYAKKLAANGVSTYYSNYRGMTHAFLDKFGIFPQGQEFADQVAKWIN</sequence>
<dbReference type="PANTHER" id="PTHR48081">
    <property type="entry name" value="AB HYDROLASE SUPERFAMILY PROTEIN C4A8.06C"/>
    <property type="match status" value="1"/>
</dbReference>
<accession>A0A0R2D302</accession>
<dbReference type="InterPro" id="IPR029058">
    <property type="entry name" value="AB_hydrolase_fold"/>
</dbReference>
<dbReference type="InterPro" id="IPR013094">
    <property type="entry name" value="AB_hydrolase_3"/>
</dbReference>
<dbReference type="AlphaFoldDB" id="A0A0R2D302"/>
<dbReference type="EMBL" id="AYZR01000004">
    <property type="protein sequence ID" value="KRM94556.1"/>
    <property type="molecule type" value="Genomic_DNA"/>
</dbReference>
<protein>
    <submittedName>
        <fullName evidence="3">Lipase</fullName>
    </submittedName>
</protein>
<dbReference type="Pfam" id="PF07859">
    <property type="entry name" value="Abhydrolase_3"/>
    <property type="match status" value="1"/>
</dbReference>
<dbReference type="PANTHER" id="PTHR48081:SF8">
    <property type="entry name" value="ALPHA_BETA HYDROLASE FOLD-3 DOMAIN-CONTAINING PROTEIN-RELATED"/>
    <property type="match status" value="1"/>
</dbReference>
<dbReference type="PATRIC" id="fig|1423802.4.peg.1535"/>
<comment type="caution">
    <text evidence="3">The sequence shown here is derived from an EMBL/GenBank/DDBJ whole genome shotgun (WGS) entry which is preliminary data.</text>
</comment>
<dbReference type="SUPFAM" id="SSF53474">
    <property type="entry name" value="alpha/beta-Hydrolases"/>
    <property type="match status" value="1"/>
</dbReference>